<organism evidence="4 5">
    <name type="scientific">Flagellimonas taeanensis</name>
    <dbReference type="NCBI Taxonomy" id="1005926"/>
    <lineage>
        <taxon>Bacteria</taxon>
        <taxon>Pseudomonadati</taxon>
        <taxon>Bacteroidota</taxon>
        <taxon>Flavobacteriia</taxon>
        <taxon>Flavobacteriales</taxon>
        <taxon>Flavobacteriaceae</taxon>
        <taxon>Flagellimonas</taxon>
    </lineage>
</organism>
<dbReference type="AlphaFoldDB" id="A0A1M6RE31"/>
<evidence type="ECO:0000313" key="6">
    <source>
        <dbReference type="Proteomes" id="UP000198940"/>
    </source>
</evidence>
<dbReference type="STRING" id="1055723.SAMN05216293_0723"/>
<dbReference type="Pfam" id="PF12158">
    <property type="entry name" value="DUF3592"/>
    <property type="match status" value="1"/>
</dbReference>
<feature type="transmembrane region" description="Helical" evidence="1">
    <location>
        <begin position="123"/>
        <end position="143"/>
    </location>
</feature>
<evidence type="ECO:0000313" key="4">
    <source>
        <dbReference type="EMBL" id="SHK30607.1"/>
    </source>
</evidence>
<dbReference type="EMBL" id="FRAT01000002">
    <property type="protein sequence ID" value="SHK30607.1"/>
    <property type="molecule type" value="Genomic_DNA"/>
</dbReference>
<sequence>METFFSNFSVMERNGIILLAVSTPLMIWTLWNWHLSVQSKTWPKVKGEILDVAITRRPYLIKYQYRIAGKLYENDRIFFTNSREWERRAKTFRNMYQKEQSVDVFYNPNNVKMAVLQPGRRDGLLTSILFLTAFITVGGMALYDPYSTQEYISKILQPFK</sequence>
<dbReference type="Proteomes" id="UP000198940">
    <property type="component" value="Unassembled WGS sequence"/>
</dbReference>
<reference evidence="4 5" key="1">
    <citation type="submission" date="2016-11" db="EMBL/GenBank/DDBJ databases">
        <authorList>
            <person name="Varghese N."/>
            <person name="Submissions S."/>
        </authorList>
    </citation>
    <scope>NUCLEOTIDE SEQUENCE [LARGE SCALE GENOMIC DNA]</scope>
    <source>
        <strain evidence="4 5">CGMCC 1.12174</strain>
        <strain evidence="3 6">DSM 26351</strain>
    </source>
</reference>
<feature type="transmembrane region" description="Helical" evidence="1">
    <location>
        <begin position="15"/>
        <end position="33"/>
    </location>
</feature>
<dbReference type="OrthoDB" id="1179534at2"/>
<evidence type="ECO:0000256" key="1">
    <source>
        <dbReference type="SAM" id="Phobius"/>
    </source>
</evidence>
<comment type="caution">
    <text evidence="4">The sequence shown here is derived from an EMBL/GenBank/DDBJ whole genome shotgun (WGS) entry which is preliminary data.</text>
</comment>
<keyword evidence="1" id="KW-0472">Membrane</keyword>
<name>A0A1M6RE31_9FLAO</name>
<accession>A0A1M6RE31</accession>
<dbReference type="Proteomes" id="UP000184031">
    <property type="component" value="Unassembled WGS sequence"/>
</dbReference>
<feature type="domain" description="DUF3592" evidence="2">
    <location>
        <begin position="56"/>
        <end position="120"/>
    </location>
</feature>
<protein>
    <recommendedName>
        <fullName evidence="2">DUF3592 domain-containing protein</fullName>
    </recommendedName>
</protein>
<gene>
    <name evidence="3" type="ORF">SAMN04487891_10247</name>
    <name evidence="4" type="ORF">SAMN05216293_0723</name>
</gene>
<dbReference type="InterPro" id="IPR021994">
    <property type="entry name" value="DUF3592"/>
</dbReference>
<evidence type="ECO:0000259" key="2">
    <source>
        <dbReference type="Pfam" id="PF12158"/>
    </source>
</evidence>
<dbReference type="EMBL" id="FOKU01000002">
    <property type="protein sequence ID" value="SFB75020.1"/>
    <property type="molecule type" value="Genomic_DNA"/>
</dbReference>
<keyword evidence="1" id="KW-0812">Transmembrane</keyword>
<proteinExistence type="predicted"/>
<evidence type="ECO:0000313" key="3">
    <source>
        <dbReference type="EMBL" id="SFB75020.1"/>
    </source>
</evidence>
<keyword evidence="6" id="KW-1185">Reference proteome</keyword>
<keyword evidence="1" id="KW-1133">Transmembrane helix</keyword>
<evidence type="ECO:0000313" key="5">
    <source>
        <dbReference type="Proteomes" id="UP000184031"/>
    </source>
</evidence>